<keyword evidence="3" id="KW-1185">Reference proteome</keyword>
<feature type="region of interest" description="Disordered" evidence="1">
    <location>
        <begin position="560"/>
        <end position="582"/>
    </location>
</feature>
<accession>A0A420Y5A1</accession>
<sequence>MSPLEPVGEVVETSVSVDSDDETSEISINTIDATTSEVVGVIRDAATVDGSRSSDTMSTADDATTGDEEDRFSHVDDATPRKSKSRENAISSQEVNDVEDSKTDTDDSVSSANADDDTSNMSMASNDRSTDDPQHLAVPDAPYAESFGQTDSDIDLGTSSTSSHSQQASDEAPVQEIPATYAHITDDSIAIVSFHSDAEDLYLQVQDCGVHVLYHVLAANFASASPTWRQIIYGGKYQRPENGKWVIHMLDDDSYGLGVLLSIVHYQFDTIPERPSIEELYRIALVADKYKCVHLLRPYFKAWLEKLHRQLVLTDSHTGEDNKVLYITWAVGDLRWFPKVLHRIIQQAIIGPDGGLLDSQGQKWEASPLPQQIIDQIRHVRQQKIDQILSAVEVSVDSLLHCSNTGGDVYCRVQALEEKTKCEHAQLGSLLQGLCLAGLYPFELSQPYTGSVDNLAKTITSIKLTRMSAQGMKPHQDPHSGCSPGYKMLITKLQAQLPELTAYALVHLSKQAKASGVYSSLAAYFDTPEIKDRMTDGDAGDMLADMDDLELREKLLENKRKASLHSTASLAQMDHSRASSQE</sequence>
<comment type="caution">
    <text evidence="2">The sequence shown here is derived from an EMBL/GenBank/DDBJ whole genome shotgun (WGS) entry which is preliminary data.</text>
</comment>
<dbReference type="STRING" id="177199.A0A420Y5A1"/>
<proteinExistence type="predicted"/>
<dbReference type="OrthoDB" id="5275938at2759"/>
<organism evidence="2 3">
    <name type="scientific">Coniochaeta pulveracea</name>
    <dbReference type="NCBI Taxonomy" id="177199"/>
    <lineage>
        <taxon>Eukaryota</taxon>
        <taxon>Fungi</taxon>
        <taxon>Dikarya</taxon>
        <taxon>Ascomycota</taxon>
        <taxon>Pezizomycotina</taxon>
        <taxon>Sordariomycetes</taxon>
        <taxon>Sordariomycetidae</taxon>
        <taxon>Coniochaetales</taxon>
        <taxon>Coniochaetaceae</taxon>
        <taxon>Coniochaeta</taxon>
    </lineage>
</organism>
<feature type="region of interest" description="Disordered" evidence="1">
    <location>
        <begin position="45"/>
        <end position="173"/>
    </location>
</feature>
<evidence type="ECO:0000313" key="3">
    <source>
        <dbReference type="Proteomes" id="UP000275385"/>
    </source>
</evidence>
<feature type="compositionally biased region" description="Basic and acidic residues" evidence="1">
    <location>
        <begin position="71"/>
        <end position="80"/>
    </location>
</feature>
<dbReference type="Proteomes" id="UP000275385">
    <property type="component" value="Unassembled WGS sequence"/>
</dbReference>
<evidence type="ECO:0008006" key="4">
    <source>
        <dbReference type="Google" id="ProtNLM"/>
    </source>
</evidence>
<evidence type="ECO:0000256" key="1">
    <source>
        <dbReference type="SAM" id="MobiDB-lite"/>
    </source>
</evidence>
<feature type="region of interest" description="Disordered" evidence="1">
    <location>
        <begin position="1"/>
        <end position="24"/>
    </location>
</feature>
<evidence type="ECO:0000313" key="2">
    <source>
        <dbReference type="EMBL" id="RKU43027.1"/>
    </source>
</evidence>
<feature type="compositionally biased region" description="Low complexity" evidence="1">
    <location>
        <begin position="51"/>
        <end position="63"/>
    </location>
</feature>
<name>A0A420Y5A1_9PEZI</name>
<reference evidence="2 3" key="1">
    <citation type="submission" date="2018-08" db="EMBL/GenBank/DDBJ databases">
        <title>Draft genome of the lignicolous fungus Coniochaeta pulveracea.</title>
        <authorList>
            <person name="Borstlap C.J."/>
            <person name="De Witt R.N."/>
            <person name="Botha A."/>
            <person name="Volschenk H."/>
        </authorList>
    </citation>
    <scope>NUCLEOTIDE SEQUENCE [LARGE SCALE GENOMIC DNA]</scope>
    <source>
        <strain evidence="2 3">CAB683</strain>
    </source>
</reference>
<feature type="compositionally biased region" description="Low complexity" evidence="1">
    <location>
        <begin position="158"/>
        <end position="169"/>
    </location>
</feature>
<dbReference type="EMBL" id="QVQW01000048">
    <property type="protein sequence ID" value="RKU43027.1"/>
    <property type="molecule type" value="Genomic_DNA"/>
</dbReference>
<dbReference type="AlphaFoldDB" id="A0A420Y5A1"/>
<protein>
    <recommendedName>
        <fullName evidence="4">BTB domain-containing protein</fullName>
    </recommendedName>
</protein>
<gene>
    <name evidence="2" type="ORF">DL546_004750</name>
</gene>